<evidence type="ECO:0000256" key="1">
    <source>
        <dbReference type="ARBA" id="ARBA00004613"/>
    </source>
</evidence>
<feature type="transmembrane region" description="Helical" evidence="4">
    <location>
        <begin position="6"/>
        <end position="26"/>
    </location>
</feature>
<keyword evidence="4" id="KW-0472">Membrane</keyword>
<dbReference type="GO" id="GO:0005576">
    <property type="term" value="C:extracellular region"/>
    <property type="evidence" value="ECO:0007669"/>
    <property type="project" value="UniProtKB-SubCell"/>
</dbReference>
<dbReference type="EMBL" id="JBJQND010000003">
    <property type="protein sequence ID" value="KAL3883773.1"/>
    <property type="molecule type" value="Genomic_DNA"/>
</dbReference>
<keyword evidence="6" id="KW-1185">Reference proteome</keyword>
<reference evidence="5 6" key="1">
    <citation type="submission" date="2024-11" db="EMBL/GenBank/DDBJ databases">
        <title>Chromosome-level genome assembly of the freshwater bivalve Anodonta woodiana.</title>
        <authorList>
            <person name="Chen X."/>
        </authorList>
    </citation>
    <scope>NUCLEOTIDE SEQUENCE [LARGE SCALE GENOMIC DNA]</scope>
    <source>
        <strain evidence="5">MN2024</strain>
        <tissue evidence="5">Gills</tissue>
    </source>
</reference>
<dbReference type="InterPro" id="IPR004169">
    <property type="entry name" value="Spidertoxin"/>
</dbReference>
<comment type="subcellular location">
    <subcellularLocation>
        <location evidence="1">Secreted</location>
    </subcellularLocation>
</comment>
<evidence type="ECO:0000313" key="6">
    <source>
        <dbReference type="Proteomes" id="UP001634394"/>
    </source>
</evidence>
<organism evidence="5 6">
    <name type="scientific">Sinanodonta woodiana</name>
    <name type="common">Chinese pond mussel</name>
    <name type="synonym">Anodonta woodiana</name>
    <dbReference type="NCBI Taxonomy" id="1069815"/>
    <lineage>
        <taxon>Eukaryota</taxon>
        <taxon>Metazoa</taxon>
        <taxon>Spiralia</taxon>
        <taxon>Lophotrochozoa</taxon>
        <taxon>Mollusca</taxon>
        <taxon>Bivalvia</taxon>
        <taxon>Autobranchia</taxon>
        <taxon>Heteroconchia</taxon>
        <taxon>Palaeoheterodonta</taxon>
        <taxon>Unionida</taxon>
        <taxon>Unionoidea</taxon>
        <taxon>Unionidae</taxon>
        <taxon>Unioninae</taxon>
        <taxon>Sinanodonta</taxon>
    </lineage>
</organism>
<accession>A0ABD3XEB9</accession>
<name>A0ABD3XEB9_SINWO</name>
<comment type="caution">
    <text evidence="5">The sequence shown here is derived from an EMBL/GenBank/DDBJ whole genome shotgun (WGS) entry which is preliminary data.</text>
</comment>
<proteinExistence type="predicted"/>
<sequence length="86" mass="10315">MHKLTLLHTINLILTVHKLTMLHIYFKYDYIQSFRDYKEFACRGWNSHCAPWTNTPELGCCYSRGLSCKCNLWMHNCRCVTRLWGK</sequence>
<dbReference type="AlphaFoldDB" id="A0ABD3XEB9"/>
<evidence type="ECO:0000256" key="4">
    <source>
        <dbReference type="SAM" id="Phobius"/>
    </source>
</evidence>
<evidence type="ECO:0000256" key="3">
    <source>
        <dbReference type="ARBA" id="ARBA00023157"/>
    </source>
</evidence>
<dbReference type="Proteomes" id="UP001634394">
    <property type="component" value="Unassembled WGS sequence"/>
</dbReference>
<keyword evidence="3" id="KW-1015">Disulfide bond</keyword>
<evidence type="ECO:0000256" key="2">
    <source>
        <dbReference type="ARBA" id="ARBA00022525"/>
    </source>
</evidence>
<keyword evidence="2" id="KW-0964">Secreted</keyword>
<protein>
    <submittedName>
        <fullName evidence="5">Uncharacterized protein</fullName>
    </submittedName>
</protein>
<dbReference type="Pfam" id="PF02819">
    <property type="entry name" value="Toxin_9"/>
    <property type="match status" value="1"/>
</dbReference>
<evidence type="ECO:0000313" key="5">
    <source>
        <dbReference type="EMBL" id="KAL3883773.1"/>
    </source>
</evidence>
<gene>
    <name evidence="5" type="ORF">ACJMK2_030005</name>
</gene>
<keyword evidence="4" id="KW-0812">Transmembrane</keyword>
<keyword evidence="4" id="KW-1133">Transmembrane helix</keyword>